<dbReference type="SMART" id="SM00267">
    <property type="entry name" value="GGDEF"/>
    <property type="match status" value="1"/>
</dbReference>
<dbReference type="Pfam" id="PF00571">
    <property type="entry name" value="CBS"/>
    <property type="match status" value="1"/>
</dbReference>
<organism evidence="2 3">
    <name type="scientific">Cohnella rhizosphaerae</name>
    <dbReference type="NCBI Taxonomy" id="1457232"/>
    <lineage>
        <taxon>Bacteria</taxon>
        <taxon>Bacillati</taxon>
        <taxon>Bacillota</taxon>
        <taxon>Bacilli</taxon>
        <taxon>Bacillales</taxon>
        <taxon>Paenibacillaceae</taxon>
        <taxon>Cohnella</taxon>
    </lineage>
</organism>
<dbReference type="GO" id="GO:0052621">
    <property type="term" value="F:diguanylate cyclase activity"/>
    <property type="evidence" value="ECO:0007669"/>
    <property type="project" value="UniProtKB-EC"/>
</dbReference>
<sequence>MSKWVKSLLNPACIRTIAGGSREARVGMLAARLGPGSAAWPRKKLKQWMDSRSQILWGWQGERLLLLALRLPEDERRRQTVRTELEAQLRGIVEEGAAAAAAAAAIGFGLFLLRSRPQGQNAEQLLMEGMLEAGALACQALDKANVSVPETAAKPIKKTADAKSTGPWSEGEPGLTVGRLATAMAAMPPETPVSAAAEWFEQQPDTHSIVVEIAGEPRGLITRDRLNRMLASKFGMPLYWNRTIDKIMENAPLVADADMQVEAVARLAMDRPDSQLYDTVIVTEQGKYVGGVTVKALLESFASLQAEAARRVNPLTGLPGGDIIRREIEARIKMRKPFSVYYADLDYFKWFNDSYGYSAGDDMIRYTASVLGNVLSQEDGADHFLGHIGGRRLYLDQRPPPIPRLAAAPSSTGSMPASIRCTVLPGRRRSWTDTASQSSSPA</sequence>
<dbReference type="InterPro" id="IPR050469">
    <property type="entry name" value="Diguanylate_Cyclase"/>
</dbReference>
<dbReference type="GO" id="GO:0005886">
    <property type="term" value="C:plasma membrane"/>
    <property type="evidence" value="ECO:0007669"/>
    <property type="project" value="TreeGrafter"/>
</dbReference>
<keyword evidence="2" id="KW-0808">Transferase</keyword>
<dbReference type="InterPro" id="IPR000644">
    <property type="entry name" value="CBS_dom"/>
</dbReference>
<dbReference type="GO" id="GO:0043709">
    <property type="term" value="P:cell adhesion involved in single-species biofilm formation"/>
    <property type="evidence" value="ECO:0007669"/>
    <property type="project" value="TreeGrafter"/>
</dbReference>
<keyword evidence="2" id="KW-0548">Nucleotidyltransferase</keyword>
<dbReference type="Proteomes" id="UP001153404">
    <property type="component" value="Unassembled WGS sequence"/>
</dbReference>
<reference evidence="2" key="1">
    <citation type="submission" date="2022-10" db="EMBL/GenBank/DDBJ databases">
        <title>Comparative genomic analysis of Cohnella hashimotonis sp. nov., isolated from the International Space Station.</title>
        <authorList>
            <person name="Simpson A."/>
            <person name="Venkateswaran K."/>
        </authorList>
    </citation>
    <scope>NUCLEOTIDE SEQUENCE</scope>
    <source>
        <strain evidence="2">DSM 28161</strain>
    </source>
</reference>
<dbReference type="RefSeq" id="WP_277529117.1">
    <property type="nucleotide sequence ID" value="NZ_JAPDIA010000001.1"/>
</dbReference>
<feature type="domain" description="GGDEF" evidence="1">
    <location>
        <begin position="297"/>
        <end position="442"/>
    </location>
</feature>
<gene>
    <name evidence="2" type="ORF">OMP40_03420</name>
</gene>
<evidence type="ECO:0000313" key="3">
    <source>
        <dbReference type="Proteomes" id="UP001153404"/>
    </source>
</evidence>
<comment type="caution">
    <text evidence="2">The sequence shown here is derived from an EMBL/GenBank/DDBJ whole genome shotgun (WGS) entry which is preliminary data.</text>
</comment>
<dbReference type="PANTHER" id="PTHR45138:SF9">
    <property type="entry name" value="DIGUANYLATE CYCLASE DGCM-RELATED"/>
    <property type="match status" value="1"/>
</dbReference>
<accession>A0A9X4QRR8</accession>
<dbReference type="InterPro" id="IPR043128">
    <property type="entry name" value="Rev_trsase/Diguanyl_cyclase"/>
</dbReference>
<evidence type="ECO:0000313" key="2">
    <source>
        <dbReference type="EMBL" id="MDG0808558.1"/>
    </source>
</evidence>
<dbReference type="InterPro" id="IPR046342">
    <property type="entry name" value="CBS_dom_sf"/>
</dbReference>
<dbReference type="EC" id="2.7.7.65" evidence="2"/>
<dbReference type="Pfam" id="PF00990">
    <property type="entry name" value="GGDEF"/>
    <property type="match status" value="1"/>
</dbReference>
<keyword evidence="3" id="KW-1185">Reference proteome</keyword>
<dbReference type="AlphaFoldDB" id="A0A9X4QRR8"/>
<dbReference type="InterPro" id="IPR029787">
    <property type="entry name" value="Nucleotide_cyclase"/>
</dbReference>
<dbReference type="Gene3D" id="3.30.70.270">
    <property type="match status" value="1"/>
</dbReference>
<dbReference type="InterPro" id="IPR000160">
    <property type="entry name" value="GGDEF_dom"/>
</dbReference>
<dbReference type="Gene3D" id="3.10.580.10">
    <property type="entry name" value="CBS-domain"/>
    <property type="match status" value="1"/>
</dbReference>
<dbReference type="GO" id="GO:1902201">
    <property type="term" value="P:negative regulation of bacterial-type flagellum-dependent cell motility"/>
    <property type="evidence" value="ECO:0007669"/>
    <property type="project" value="TreeGrafter"/>
</dbReference>
<protein>
    <submittedName>
        <fullName evidence="2">Diguanylate cyclase</fullName>
        <ecNumber evidence="2">2.7.7.65</ecNumber>
    </submittedName>
</protein>
<dbReference type="SUPFAM" id="SSF54631">
    <property type="entry name" value="CBS-domain pair"/>
    <property type="match status" value="1"/>
</dbReference>
<dbReference type="EMBL" id="JAPDIA010000001">
    <property type="protein sequence ID" value="MDG0808558.1"/>
    <property type="molecule type" value="Genomic_DNA"/>
</dbReference>
<dbReference type="SUPFAM" id="SSF55073">
    <property type="entry name" value="Nucleotide cyclase"/>
    <property type="match status" value="1"/>
</dbReference>
<name>A0A9X4QRR8_9BACL</name>
<proteinExistence type="predicted"/>
<dbReference type="PANTHER" id="PTHR45138">
    <property type="entry name" value="REGULATORY COMPONENTS OF SENSORY TRANSDUCTION SYSTEM"/>
    <property type="match status" value="1"/>
</dbReference>
<evidence type="ECO:0000259" key="1">
    <source>
        <dbReference type="SMART" id="SM00267"/>
    </source>
</evidence>